<comment type="caution">
    <text evidence="2">The sequence shown here is derived from an EMBL/GenBank/DDBJ whole genome shotgun (WGS) entry which is preliminary data.</text>
</comment>
<evidence type="ECO:0000313" key="2">
    <source>
        <dbReference type="EMBL" id="CAD0097081.1"/>
    </source>
</evidence>
<keyword evidence="3" id="KW-1185">Reference proteome</keyword>
<protein>
    <recommendedName>
        <fullName evidence="4">Altered inheritance of mitochondria protein 19</fullName>
    </recommendedName>
</protein>
<organism evidence="2 3">
    <name type="scientific">Aureobasidium vineae</name>
    <dbReference type="NCBI Taxonomy" id="2773715"/>
    <lineage>
        <taxon>Eukaryota</taxon>
        <taxon>Fungi</taxon>
        <taxon>Dikarya</taxon>
        <taxon>Ascomycota</taxon>
        <taxon>Pezizomycotina</taxon>
        <taxon>Dothideomycetes</taxon>
        <taxon>Dothideomycetidae</taxon>
        <taxon>Dothideales</taxon>
        <taxon>Saccotheciaceae</taxon>
        <taxon>Aureobasidium</taxon>
    </lineage>
</organism>
<evidence type="ECO:0000256" key="1">
    <source>
        <dbReference type="SAM" id="Phobius"/>
    </source>
</evidence>
<gene>
    <name evidence="2" type="ORF">AWRI4619_LOCUS9601</name>
</gene>
<keyword evidence="1" id="KW-0812">Transmembrane</keyword>
<dbReference type="Pfam" id="PF10315">
    <property type="entry name" value="Aim19"/>
    <property type="match status" value="1"/>
</dbReference>
<dbReference type="Proteomes" id="UP000716446">
    <property type="component" value="Unassembled WGS sequence"/>
</dbReference>
<evidence type="ECO:0000313" key="3">
    <source>
        <dbReference type="Proteomes" id="UP000716446"/>
    </source>
</evidence>
<sequence length="156" mass="16793">MPMPGADKTTEAKEGVLTYMRAWGGTSYNPSHLPLPSINQLTHALTTTESSVPPTALATLITAQHFRPFQKLPMLFVPVLLFSSYLNLNGFPVDSAGVTSAWSAAYLVVARRRKQAFSSKFGARGAIRGLTLGLCAANIFSGGLAYVFGKREAQEE</sequence>
<keyword evidence="1" id="KW-1133">Transmembrane helix</keyword>
<reference evidence="2" key="1">
    <citation type="submission" date="2020-06" db="EMBL/GenBank/DDBJ databases">
        <authorList>
            <person name="Onetto C."/>
        </authorList>
    </citation>
    <scope>NUCLEOTIDE SEQUENCE</scope>
</reference>
<keyword evidence="1" id="KW-0472">Membrane</keyword>
<dbReference type="InterPro" id="IPR019419">
    <property type="entry name" value="AIM19"/>
</dbReference>
<evidence type="ECO:0008006" key="4">
    <source>
        <dbReference type="Google" id="ProtNLM"/>
    </source>
</evidence>
<proteinExistence type="predicted"/>
<name>A0A9N8PIM0_9PEZI</name>
<accession>A0A9N8PIM0</accession>
<feature type="transmembrane region" description="Helical" evidence="1">
    <location>
        <begin position="130"/>
        <end position="149"/>
    </location>
</feature>
<dbReference type="AlphaFoldDB" id="A0A9N8PIM0"/>
<dbReference type="EMBL" id="CAIJEN010000017">
    <property type="protein sequence ID" value="CAD0097081.1"/>
    <property type="molecule type" value="Genomic_DNA"/>
</dbReference>